<keyword evidence="2" id="KW-1185">Reference proteome</keyword>
<gene>
    <name evidence="1" type="ORF">OLMES_5560</name>
</gene>
<dbReference type="AlphaFoldDB" id="A0A1Y0IGW0"/>
<dbReference type="RefSeq" id="WP_087464204.1">
    <property type="nucleotide sequence ID" value="NZ_CP021425.1"/>
</dbReference>
<proteinExistence type="predicted"/>
<name>A0A1Y0IGW0_9GAMM</name>
<accession>A0A1Y0IGW0</accession>
<sequence length="158" mass="17706">MSYIRGLFRSEPIVAGVIVGVLMLSAEQLLDYVKNSLPEPVIGSVSIKQGQIVGDPTLFTQHGVQLTGTLSRRNNGACNRIETYIDYHGTNVDGKFYTDPEKKKKTLGRLRSGQGVVLQSLLDGKFYTVFAREVLQETAQIELWEGIHYWTNCSQKRI</sequence>
<evidence type="ECO:0000313" key="1">
    <source>
        <dbReference type="EMBL" id="ARU59540.1"/>
    </source>
</evidence>
<dbReference type="KEGG" id="ome:OLMES_5560"/>
<protein>
    <submittedName>
        <fullName evidence="1">Uncharacterized protein</fullName>
    </submittedName>
</protein>
<reference evidence="1 2" key="1">
    <citation type="submission" date="2017-05" db="EMBL/GenBank/DDBJ databases">
        <title>Genomic insights into alkan degradation activity of Oleiphilus messinensis.</title>
        <authorList>
            <person name="Kozyavkin S.A."/>
            <person name="Slesarev A.I."/>
            <person name="Golyshin P.N."/>
            <person name="Korzhenkov A."/>
            <person name="Golyshina O.N."/>
            <person name="Toshchakov S.V."/>
        </authorList>
    </citation>
    <scope>NUCLEOTIDE SEQUENCE [LARGE SCALE GENOMIC DNA]</scope>
    <source>
        <strain evidence="1 2">ME102</strain>
    </source>
</reference>
<evidence type="ECO:0000313" key="2">
    <source>
        <dbReference type="Proteomes" id="UP000196027"/>
    </source>
</evidence>
<dbReference type="Proteomes" id="UP000196027">
    <property type="component" value="Chromosome"/>
</dbReference>
<organism evidence="1 2">
    <name type="scientific">Oleiphilus messinensis</name>
    <dbReference type="NCBI Taxonomy" id="141451"/>
    <lineage>
        <taxon>Bacteria</taxon>
        <taxon>Pseudomonadati</taxon>
        <taxon>Pseudomonadota</taxon>
        <taxon>Gammaproteobacteria</taxon>
        <taxon>Oceanospirillales</taxon>
        <taxon>Oleiphilaceae</taxon>
        <taxon>Oleiphilus</taxon>
    </lineage>
</organism>
<dbReference type="EMBL" id="CP021425">
    <property type="protein sequence ID" value="ARU59540.1"/>
    <property type="molecule type" value="Genomic_DNA"/>
</dbReference>